<proteinExistence type="predicted"/>
<evidence type="ECO:0008006" key="2">
    <source>
        <dbReference type="Google" id="ProtNLM"/>
    </source>
</evidence>
<comment type="caution">
    <text evidence="1">The sequence shown here is derived from an EMBL/GenBank/DDBJ whole genome shotgun (WGS) entry which is preliminary data.</text>
</comment>
<organism evidence="1">
    <name type="scientific">bioreactor metagenome</name>
    <dbReference type="NCBI Taxonomy" id="1076179"/>
    <lineage>
        <taxon>unclassified sequences</taxon>
        <taxon>metagenomes</taxon>
        <taxon>ecological metagenomes</taxon>
    </lineage>
</organism>
<sequence>MATRMGHRAVEELIAGGSNLIVCYRNSQITTVPIDEALEMTKGLDDYMYRVSQEITI</sequence>
<dbReference type="GO" id="GO:0003872">
    <property type="term" value="F:6-phosphofructokinase activity"/>
    <property type="evidence" value="ECO:0007669"/>
    <property type="project" value="InterPro"/>
</dbReference>
<dbReference type="InterPro" id="IPR035966">
    <property type="entry name" value="PKF_sf"/>
</dbReference>
<dbReference type="SUPFAM" id="SSF53784">
    <property type="entry name" value="Phosphofructokinase"/>
    <property type="match status" value="1"/>
</dbReference>
<reference evidence="1" key="1">
    <citation type="submission" date="2019-08" db="EMBL/GenBank/DDBJ databases">
        <authorList>
            <person name="Kucharzyk K."/>
            <person name="Murdoch R.W."/>
            <person name="Higgins S."/>
            <person name="Loffler F."/>
        </authorList>
    </citation>
    <scope>NUCLEOTIDE SEQUENCE</scope>
</reference>
<dbReference type="AlphaFoldDB" id="A0A644WKH6"/>
<accession>A0A644WKH6</accession>
<evidence type="ECO:0000313" key="1">
    <source>
        <dbReference type="EMBL" id="MPM04087.1"/>
    </source>
</evidence>
<dbReference type="EMBL" id="VSSQ01001008">
    <property type="protein sequence ID" value="MPM04087.1"/>
    <property type="molecule type" value="Genomic_DNA"/>
</dbReference>
<name>A0A644WKH6_9ZZZZ</name>
<protein>
    <recommendedName>
        <fullName evidence="2">ATP-dependent 6-phosphofructokinase</fullName>
    </recommendedName>
</protein>
<gene>
    <name evidence="1" type="ORF">SDC9_50357</name>
</gene>